<evidence type="ECO:0000256" key="3">
    <source>
        <dbReference type="ARBA" id="ARBA00022617"/>
    </source>
</evidence>
<evidence type="ECO:0000256" key="9">
    <source>
        <dbReference type="RuleBase" id="RU000461"/>
    </source>
</evidence>
<dbReference type="GO" id="GO:0020037">
    <property type="term" value="F:heme binding"/>
    <property type="evidence" value="ECO:0007669"/>
    <property type="project" value="InterPro"/>
</dbReference>
<dbReference type="Proteomes" id="UP000198727">
    <property type="component" value="Unassembled WGS sequence"/>
</dbReference>
<evidence type="ECO:0000256" key="8">
    <source>
        <dbReference type="ARBA" id="ARBA00055433"/>
    </source>
</evidence>
<gene>
    <name evidence="10" type="ORF">SAMN05421810_102120</name>
</gene>
<evidence type="ECO:0000256" key="7">
    <source>
        <dbReference type="ARBA" id="ARBA00023033"/>
    </source>
</evidence>
<name>A0A1I5P286_9PSEU</name>
<dbReference type="EMBL" id="FOWW01000002">
    <property type="protein sequence ID" value="SFP28132.1"/>
    <property type="molecule type" value="Genomic_DNA"/>
</dbReference>
<dbReference type="RefSeq" id="WP_092528766.1">
    <property type="nucleotide sequence ID" value="NZ_FOWW01000002.1"/>
</dbReference>
<dbReference type="FunFam" id="1.10.630.10:FF:000018">
    <property type="entry name" value="Cytochrome P450 monooxygenase"/>
    <property type="match status" value="1"/>
</dbReference>
<dbReference type="AlphaFoldDB" id="A0A1I5P286"/>
<evidence type="ECO:0000256" key="2">
    <source>
        <dbReference type="ARBA" id="ARBA00010617"/>
    </source>
</evidence>
<keyword evidence="4 9" id="KW-0479">Metal-binding</keyword>
<dbReference type="PANTHER" id="PTHR46696">
    <property type="entry name" value="P450, PUTATIVE (EUROFUNG)-RELATED"/>
    <property type="match status" value="1"/>
</dbReference>
<keyword evidence="5 9" id="KW-0560">Oxidoreductase</keyword>
<reference evidence="11" key="1">
    <citation type="submission" date="2016-10" db="EMBL/GenBank/DDBJ databases">
        <authorList>
            <person name="Varghese N."/>
            <person name="Submissions S."/>
        </authorList>
    </citation>
    <scope>NUCLEOTIDE SEQUENCE [LARGE SCALE GENOMIC DNA]</scope>
    <source>
        <strain evidence="11">CGMCC 4.5579</strain>
    </source>
</reference>
<comment type="pathway">
    <text evidence="1">Antibiotic biosynthesis; vancomycin biosynthesis.</text>
</comment>
<keyword evidence="3 9" id="KW-0349">Heme</keyword>
<comment type="function">
    <text evidence="8">Involved in the coupling of aromatic side chains of the heptapeptide of vancomycin.</text>
</comment>
<dbReference type="OrthoDB" id="3807506at2"/>
<dbReference type="Pfam" id="PF00067">
    <property type="entry name" value="p450"/>
    <property type="match status" value="1"/>
</dbReference>
<dbReference type="PROSITE" id="PS00086">
    <property type="entry name" value="CYTOCHROME_P450"/>
    <property type="match status" value="1"/>
</dbReference>
<evidence type="ECO:0000256" key="1">
    <source>
        <dbReference type="ARBA" id="ARBA00004660"/>
    </source>
</evidence>
<dbReference type="Gene3D" id="1.10.630.10">
    <property type="entry name" value="Cytochrome P450"/>
    <property type="match status" value="1"/>
</dbReference>
<keyword evidence="6 9" id="KW-0408">Iron</keyword>
<evidence type="ECO:0000313" key="10">
    <source>
        <dbReference type="EMBL" id="SFP28132.1"/>
    </source>
</evidence>
<dbReference type="PANTHER" id="PTHR46696:SF6">
    <property type="entry name" value="P450, PUTATIVE (EUROFUNG)-RELATED"/>
    <property type="match status" value="1"/>
</dbReference>
<sequence>MPDQNAATTTVAARLDPQSPGFVENPYDAYAAVRQTAPVVEAGPGFYVVTGRTETTTLLRDHDRFTSRKNLDGAFPFTPETQAVLEDSLFFRVALFNVEPPEHSAFRSLVSEAFTPRELRRREPGIRALAERLVRGFAADGHADLLTQFAYPLPMTVICDIIGVPAQDHAMVKAWNNAWLGLQVLPLEPEQQLASAKTVVEYESYFRNLIAERTRNPTDDLLSHLAAATREKEPVCTVDDVIVAMRVMLAAGHETTTNLIANTAANLLSERTLWEAVATDRGLIPAAVEEGLRFDSSVQGTPRFTTEDVRLGGVDIPAHCRVQAMIAAAGRDPGWVDDPDSFRLDRQGPPRHHAFGHGIHFCIGAPLARMEATIAFETLVEHLPDLAIAEGHQLSHQPGGFVFRGLTALPVTWTAPTGS</sequence>
<evidence type="ECO:0000256" key="5">
    <source>
        <dbReference type="ARBA" id="ARBA00023002"/>
    </source>
</evidence>
<comment type="similarity">
    <text evidence="2 9">Belongs to the cytochrome P450 family.</text>
</comment>
<dbReference type="InterPro" id="IPR002397">
    <property type="entry name" value="Cyt_P450_B"/>
</dbReference>
<keyword evidence="11" id="KW-1185">Reference proteome</keyword>
<dbReference type="GO" id="GO:0005506">
    <property type="term" value="F:iron ion binding"/>
    <property type="evidence" value="ECO:0007669"/>
    <property type="project" value="InterPro"/>
</dbReference>
<dbReference type="PRINTS" id="PR00359">
    <property type="entry name" value="BP450"/>
</dbReference>
<dbReference type="STRING" id="587909.SAMN05421810_102120"/>
<evidence type="ECO:0000256" key="6">
    <source>
        <dbReference type="ARBA" id="ARBA00023004"/>
    </source>
</evidence>
<evidence type="ECO:0000313" key="11">
    <source>
        <dbReference type="Proteomes" id="UP000198727"/>
    </source>
</evidence>
<protein>
    <submittedName>
        <fullName evidence="10">Cytochrome P450</fullName>
    </submittedName>
</protein>
<keyword evidence="7 9" id="KW-0503">Monooxygenase</keyword>
<dbReference type="InterPro" id="IPR036396">
    <property type="entry name" value="Cyt_P450_sf"/>
</dbReference>
<accession>A0A1I5P286</accession>
<evidence type="ECO:0000256" key="4">
    <source>
        <dbReference type="ARBA" id="ARBA00022723"/>
    </source>
</evidence>
<proteinExistence type="inferred from homology"/>
<organism evidence="10 11">
    <name type="scientific">Amycolatopsis arida</name>
    <dbReference type="NCBI Taxonomy" id="587909"/>
    <lineage>
        <taxon>Bacteria</taxon>
        <taxon>Bacillati</taxon>
        <taxon>Actinomycetota</taxon>
        <taxon>Actinomycetes</taxon>
        <taxon>Pseudonocardiales</taxon>
        <taxon>Pseudonocardiaceae</taxon>
        <taxon>Amycolatopsis</taxon>
    </lineage>
</organism>
<dbReference type="GO" id="GO:0004497">
    <property type="term" value="F:monooxygenase activity"/>
    <property type="evidence" value="ECO:0007669"/>
    <property type="project" value="UniProtKB-KW"/>
</dbReference>
<dbReference type="GO" id="GO:0016705">
    <property type="term" value="F:oxidoreductase activity, acting on paired donors, with incorporation or reduction of molecular oxygen"/>
    <property type="evidence" value="ECO:0007669"/>
    <property type="project" value="InterPro"/>
</dbReference>
<dbReference type="SUPFAM" id="SSF48264">
    <property type="entry name" value="Cytochrome P450"/>
    <property type="match status" value="1"/>
</dbReference>
<dbReference type="InterPro" id="IPR001128">
    <property type="entry name" value="Cyt_P450"/>
</dbReference>
<dbReference type="InterPro" id="IPR017972">
    <property type="entry name" value="Cyt_P450_CS"/>
</dbReference>